<dbReference type="InterPro" id="IPR009526">
    <property type="entry name" value="DUF1146"/>
</dbReference>
<dbReference type="Pfam" id="PF06612">
    <property type="entry name" value="DUF1146"/>
    <property type="match status" value="1"/>
</dbReference>
<feature type="transmembrane region" description="Helical" evidence="1">
    <location>
        <begin position="46"/>
        <end position="66"/>
    </location>
</feature>
<feature type="transmembrane region" description="Helical" evidence="1">
    <location>
        <begin position="6"/>
        <end position="26"/>
    </location>
</feature>
<organism evidence="2 3">
    <name type="scientific">Bombilactobacillus apium</name>
    <dbReference type="NCBI Taxonomy" id="2675299"/>
    <lineage>
        <taxon>Bacteria</taxon>
        <taxon>Bacillati</taxon>
        <taxon>Bacillota</taxon>
        <taxon>Bacilli</taxon>
        <taxon>Lactobacillales</taxon>
        <taxon>Lactobacillaceae</taxon>
        <taxon>Bombilactobacillus</taxon>
    </lineage>
</organism>
<keyword evidence="1" id="KW-0472">Membrane</keyword>
<dbReference type="RefSeq" id="WP_176941817.1">
    <property type="nucleotide sequence ID" value="NZ_JABZEC010000001.1"/>
</dbReference>
<comment type="caution">
    <text evidence="2">The sequence shown here is derived from an EMBL/GenBank/DDBJ whole genome shotgun (WGS) entry which is preliminary data.</text>
</comment>
<dbReference type="EMBL" id="JABZEC010000001">
    <property type="protein sequence ID" value="NVY95645.1"/>
    <property type="molecule type" value="Genomic_DNA"/>
</dbReference>
<dbReference type="NCBIfam" id="TIGR02327">
    <property type="entry name" value="int_mem_ywzB"/>
    <property type="match status" value="1"/>
</dbReference>
<protein>
    <submittedName>
        <fullName evidence="2">DUF1146 domain-containing protein</fullName>
    </submittedName>
</protein>
<evidence type="ECO:0000256" key="1">
    <source>
        <dbReference type="SAM" id="Phobius"/>
    </source>
</evidence>
<proteinExistence type="predicted"/>
<keyword evidence="1" id="KW-1133">Transmembrane helix</keyword>
<name>A0A850R535_9LACO</name>
<keyword evidence="1" id="KW-0812">Transmembrane</keyword>
<dbReference type="AlphaFoldDB" id="A0A850R535"/>
<accession>A0A850R535</accession>
<dbReference type="Proteomes" id="UP000563523">
    <property type="component" value="Unassembled WGS sequence"/>
</dbReference>
<reference evidence="2 3" key="1">
    <citation type="submission" date="2020-06" db="EMBL/GenBank/DDBJ databases">
        <authorList>
            <person name="Kang J."/>
        </authorList>
    </citation>
    <scope>NUCLEOTIDE SEQUENCE [LARGE SCALE GENOMIC DNA]</scope>
    <source>
        <strain evidence="2 3">DCY120</strain>
    </source>
</reference>
<gene>
    <name evidence="2" type="ORF">HU830_00280</name>
</gene>
<evidence type="ECO:0000313" key="3">
    <source>
        <dbReference type="Proteomes" id="UP000563523"/>
    </source>
</evidence>
<evidence type="ECO:0000313" key="2">
    <source>
        <dbReference type="EMBL" id="NVY95645.1"/>
    </source>
</evidence>
<sequence length="77" mass="8709">MQQLGIQNLLSIFSLIFFIWLAFLAIQSVNWDQILQAHSNRYGKLLIVLLAIALGYLVNSAFINLLQSCQGIRLLFG</sequence>
<keyword evidence="3" id="KW-1185">Reference proteome</keyword>